<reference evidence="1 2" key="1">
    <citation type="journal article" date="2018" name="Front. Plant Sci.">
        <title>Red Clover (Trifolium pratense) and Zigzag Clover (T. medium) - A Picture of Genomic Similarities and Differences.</title>
        <authorList>
            <person name="Dluhosova J."/>
            <person name="Istvanek J."/>
            <person name="Nedelnik J."/>
            <person name="Repkova J."/>
        </authorList>
    </citation>
    <scope>NUCLEOTIDE SEQUENCE [LARGE SCALE GENOMIC DNA]</scope>
    <source>
        <strain evidence="2">cv. 10/8</strain>
        <tissue evidence="1">Leaf</tissue>
    </source>
</reference>
<protein>
    <submittedName>
        <fullName evidence="1">Uncharacterized protein</fullName>
    </submittedName>
</protein>
<feature type="non-terminal residue" evidence="1">
    <location>
        <position position="77"/>
    </location>
</feature>
<name>A0A392RB44_9FABA</name>
<sequence length="77" mass="8811">MCRSNPARFLPRGSTVVSEQVEGAISEWRRIVDTKRLTLERRCYDLSSVRKSLTLVGRVEVEHFKVFGEDVVSESLV</sequence>
<dbReference type="EMBL" id="LXQA010208227">
    <property type="protein sequence ID" value="MCI33868.1"/>
    <property type="molecule type" value="Genomic_DNA"/>
</dbReference>
<dbReference type="Proteomes" id="UP000265520">
    <property type="component" value="Unassembled WGS sequence"/>
</dbReference>
<proteinExistence type="predicted"/>
<dbReference type="AlphaFoldDB" id="A0A392RB44"/>
<comment type="caution">
    <text evidence="1">The sequence shown here is derived from an EMBL/GenBank/DDBJ whole genome shotgun (WGS) entry which is preliminary data.</text>
</comment>
<evidence type="ECO:0000313" key="1">
    <source>
        <dbReference type="EMBL" id="MCI33868.1"/>
    </source>
</evidence>
<accession>A0A392RB44</accession>
<evidence type="ECO:0000313" key="2">
    <source>
        <dbReference type="Proteomes" id="UP000265520"/>
    </source>
</evidence>
<keyword evidence="2" id="KW-1185">Reference proteome</keyword>
<organism evidence="1 2">
    <name type="scientific">Trifolium medium</name>
    <dbReference type="NCBI Taxonomy" id="97028"/>
    <lineage>
        <taxon>Eukaryota</taxon>
        <taxon>Viridiplantae</taxon>
        <taxon>Streptophyta</taxon>
        <taxon>Embryophyta</taxon>
        <taxon>Tracheophyta</taxon>
        <taxon>Spermatophyta</taxon>
        <taxon>Magnoliopsida</taxon>
        <taxon>eudicotyledons</taxon>
        <taxon>Gunneridae</taxon>
        <taxon>Pentapetalae</taxon>
        <taxon>rosids</taxon>
        <taxon>fabids</taxon>
        <taxon>Fabales</taxon>
        <taxon>Fabaceae</taxon>
        <taxon>Papilionoideae</taxon>
        <taxon>50 kb inversion clade</taxon>
        <taxon>NPAAA clade</taxon>
        <taxon>Hologalegina</taxon>
        <taxon>IRL clade</taxon>
        <taxon>Trifolieae</taxon>
        <taxon>Trifolium</taxon>
    </lineage>
</organism>